<dbReference type="Pfam" id="PF02518">
    <property type="entry name" value="HATPase_c"/>
    <property type="match status" value="1"/>
</dbReference>
<dbReference type="CDD" id="cd00082">
    <property type="entry name" value="HisKA"/>
    <property type="match status" value="1"/>
</dbReference>
<dbReference type="GO" id="GO:0005524">
    <property type="term" value="F:ATP binding"/>
    <property type="evidence" value="ECO:0007669"/>
    <property type="project" value="UniProtKB-KW"/>
</dbReference>
<dbReference type="Proteomes" id="UP000295277">
    <property type="component" value="Unassembled WGS sequence"/>
</dbReference>
<dbReference type="Gene3D" id="3.30.450.20">
    <property type="entry name" value="PAS domain"/>
    <property type="match status" value="1"/>
</dbReference>
<keyword evidence="11" id="KW-0472">Membrane</keyword>
<keyword evidence="10" id="KW-0902">Two-component regulatory system</keyword>
<dbReference type="InterPro" id="IPR050351">
    <property type="entry name" value="BphY/WalK/GraS-like"/>
</dbReference>
<keyword evidence="9" id="KW-0067">ATP-binding</keyword>
<dbReference type="InterPro" id="IPR005467">
    <property type="entry name" value="His_kinase_dom"/>
</dbReference>
<evidence type="ECO:0000259" key="12">
    <source>
        <dbReference type="PROSITE" id="PS50109"/>
    </source>
</evidence>
<evidence type="ECO:0000256" key="3">
    <source>
        <dbReference type="ARBA" id="ARBA00012438"/>
    </source>
</evidence>
<evidence type="ECO:0000256" key="1">
    <source>
        <dbReference type="ARBA" id="ARBA00000085"/>
    </source>
</evidence>
<gene>
    <name evidence="13" type="ORF">EV216_11844</name>
</gene>
<dbReference type="SMART" id="SM00388">
    <property type="entry name" value="HisKA"/>
    <property type="match status" value="1"/>
</dbReference>
<dbReference type="InterPro" id="IPR035965">
    <property type="entry name" value="PAS-like_dom_sf"/>
</dbReference>
<dbReference type="EMBL" id="SLVM01000018">
    <property type="protein sequence ID" value="TCM81501.1"/>
    <property type="molecule type" value="Genomic_DNA"/>
</dbReference>
<dbReference type="Pfam" id="PF08448">
    <property type="entry name" value="PAS_4"/>
    <property type="match status" value="1"/>
</dbReference>
<dbReference type="RefSeq" id="WP_132695875.1">
    <property type="nucleotide sequence ID" value="NZ_SLVM01000018.1"/>
</dbReference>
<feature type="domain" description="Histidine kinase" evidence="12">
    <location>
        <begin position="122"/>
        <end position="346"/>
    </location>
</feature>
<dbReference type="AlphaFoldDB" id="A0A4R1YQW2"/>
<dbReference type="OrthoDB" id="9813151at2"/>
<evidence type="ECO:0000256" key="7">
    <source>
        <dbReference type="ARBA" id="ARBA00022741"/>
    </source>
</evidence>
<dbReference type="InterPro" id="IPR003594">
    <property type="entry name" value="HATPase_dom"/>
</dbReference>
<dbReference type="SUPFAM" id="SSF55785">
    <property type="entry name" value="PYP-like sensor domain (PAS domain)"/>
    <property type="match status" value="1"/>
</dbReference>
<dbReference type="PANTHER" id="PTHR45453">
    <property type="entry name" value="PHOSPHATE REGULON SENSOR PROTEIN PHOR"/>
    <property type="match status" value="1"/>
</dbReference>
<evidence type="ECO:0000256" key="5">
    <source>
        <dbReference type="ARBA" id="ARBA00022553"/>
    </source>
</evidence>
<proteinExistence type="predicted"/>
<dbReference type="InterPro" id="IPR036890">
    <property type="entry name" value="HATPase_C_sf"/>
</dbReference>
<dbReference type="SMART" id="SM00387">
    <property type="entry name" value="HATPase_c"/>
    <property type="match status" value="1"/>
</dbReference>
<evidence type="ECO:0000313" key="13">
    <source>
        <dbReference type="EMBL" id="TCM81501.1"/>
    </source>
</evidence>
<dbReference type="Pfam" id="PF00512">
    <property type="entry name" value="HisKA"/>
    <property type="match status" value="1"/>
</dbReference>
<dbReference type="InterPro" id="IPR003661">
    <property type="entry name" value="HisK_dim/P_dom"/>
</dbReference>
<dbReference type="FunFam" id="3.30.565.10:FF:000006">
    <property type="entry name" value="Sensor histidine kinase WalK"/>
    <property type="match status" value="1"/>
</dbReference>
<keyword evidence="6" id="KW-0808">Transferase</keyword>
<keyword evidence="8 13" id="KW-0418">Kinase</keyword>
<keyword evidence="7" id="KW-0547">Nucleotide-binding</keyword>
<dbReference type="PANTHER" id="PTHR45453:SF1">
    <property type="entry name" value="PHOSPHATE REGULON SENSOR PROTEIN PHOR"/>
    <property type="match status" value="1"/>
</dbReference>
<evidence type="ECO:0000256" key="10">
    <source>
        <dbReference type="ARBA" id="ARBA00023012"/>
    </source>
</evidence>
<dbReference type="PRINTS" id="PR00344">
    <property type="entry name" value="BCTRLSENSOR"/>
</dbReference>
<comment type="catalytic activity">
    <reaction evidence="1">
        <text>ATP + protein L-histidine = ADP + protein N-phospho-L-histidine.</text>
        <dbReference type="EC" id="2.7.13.3"/>
    </reaction>
</comment>
<evidence type="ECO:0000256" key="11">
    <source>
        <dbReference type="ARBA" id="ARBA00023136"/>
    </source>
</evidence>
<dbReference type="Gene3D" id="1.10.287.130">
    <property type="match status" value="1"/>
</dbReference>
<name>A0A4R1YQW2_9RHOB</name>
<evidence type="ECO:0000313" key="14">
    <source>
        <dbReference type="Proteomes" id="UP000295277"/>
    </source>
</evidence>
<accession>A0A4R1YQW2</accession>
<dbReference type="InterPro" id="IPR013656">
    <property type="entry name" value="PAS_4"/>
</dbReference>
<evidence type="ECO:0000256" key="8">
    <source>
        <dbReference type="ARBA" id="ARBA00022777"/>
    </source>
</evidence>
<keyword evidence="4" id="KW-1003">Cell membrane</keyword>
<dbReference type="PROSITE" id="PS50109">
    <property type="entry name" value="HIS_KIN"/>
    <property type="match status" value="1"/>
</dbReference>
<dbReference type="GO" id="GO:0004721">
    <property type="term" value="F:phosphoprotein phosphatase activity"/>
    <property type="evidence" value="ECO:0007669"/>
    <property type="project" value="TreeGrafter"/>
</dbReference>
<keyword evidence="14" id="KW-1185">Reference proteome</keyword>
<dbReference type="FunFam" id="1.10.287.130:FF:000008">
    <property type="entry name" value="Two-component sensor histidine kinase"/>
    <property type="match status" value="1"/>
</dbReference>
<evidence type="ECO:0000256" key="9">
    <source>
        <dbReference type="ARBA" id="ARBA00022840"/>
    </source>
</evidence>
<dbReference type="InterPro" id="IPR004358">
    <property type="entry name" value="Sig_transdc_His_kin-like_C"/>
</dbReference>
<dbReference type="InterPro" id="IPR036097">
    <property type="entry name" value="HisK_dim/P_sf"/>
</dbReference>
<reference evidence="13 14" key="1">
    <citation type="submission" date="2019-03" db="EMBL/GenBank/DDBJ databases">
        <title>Genomic Encyclopedia of Type Strains, Phase IV (KMG-IV): sequencing the most valuable type-strain genomes for metagenomic binning, comparative biology and taxonomic classification.</title>
        <authorList>
            <person name="Goeker M."/>
        </authorList>
    </citation>
    <scope>NUCLEOTIDE SEQUENCE [LARGE SCALE GENOMIC DNA]</scope>
    <source>
        <strain evidence="13 14">DSM 21153</strain>
    </source>
</reference>
<comment type="subcellular location">
    <subcellularLocation>
        <location evidence="2">Cell membrane</location>
    </subcellularLocation>
</comment>
<dbReference type="GO" id="GO:0016036">
    <property type="term" value="P:cellular response to phosphate starvation"/>
    <property type="evidence" value="ECO:0007669"/>
    <property type="project" value="TreeGrafter"/>
</dbReference>
<evidence type="ECO:0000256" key="4">
    <source>
        <dbReference type="ARBA" id="ARBA00022475"/>
    </source>
</evidence>
<dbReference type="EC" id="2.7.13.3" evidence="3"/>
<dbReference type="SUPFAM" id="SSF47384">
    <property type="entry name" value="Homodimeric domain of signal transducing histidine kinase"/>
    <property type="match status" value="1"/>
</dbReference>
<sequence length="346" mass="38109">MTADLAPWIIAGMPFPVLLIDRTERVLAMNSSATQLFGVAGAGRHYITVLRQPALLDCVEEALRLRQARKVRFLTTEVTREATYEVVASPLGPDGGAGVVVVFTDVTEREQMGQIRRDFVANVSHELKTPLTALLGFIETLQGPARDDAAARARFLEIMGREAKRMNRLVSDLLSLSRVEADERVRPDARLDVAALVRSSVQTLRPIAIDSGVELTHEGADAPVHVLGDSDQLTQVFQNLIENGIKYGASGGSVLVRMTQSERELAFRGPGVRIDVIDRGEGFDPVHIPRLTERFYRVDSHRSREMGGTGLGLAIVKHIVNRHRGRFRIESIEGKGSTFTVFLPVN</sequence>
<organism evidence="13 14">
    <name type="scientific">Rhodovulum steppense</name>
    <dbReference type="NCBI Taxonomy" id="540251"/>
    <lineage>
        <taxon>Bacteria</taxon>
        <taxon>Pseudomonadati</taxon>
        <taxon>Pseudomonadota</taxon>
        <taxon>Alphaproteobacteria</taxon>
        <taxon>Rhodobacterales</taxon>
        <taxon>Paracoccaceae</taxon>
        <taxon>Rhodovulum</taxon>
    </lineage>
</organism>
<dbReference type="SUPFAM" id="SSF55874">
    <property type="entry name" value="ATPase domain of HSP90 chaperone/DNA topoisomerase II/histidine kinase"/>
    <property type="match status" value="1"/>
</dbReference>
<evidence type="ECO:0000256" key="2">
    <source>
        <dbReference type="ARBA" id="ARBA00004236"/>
    </source>
</evidence>
<comment type="caution">
    <text evidence="13">The sequence shown here is derived from an EMBL/GenBank/DDBJ whole genome shotgun (WGS) entry which is preliminary data.</text>
</comment>
<evidence type="ECO:0000256" key="6">
    <source>
        <dbReference type="ARBA" id="ARBA00022679"/>
    </source>
</evidence>
<dbReference type="Gene3D" id="3.30.565.10">
    <property type="entry name" value="Histidine kinase-like ATPase, C-terminal domain"/>
    <property type="match status" value="1"/>
</dbReference>
<protein>
    <recommendedName>
        <fullName evidence="3">histidine kinase</fullName>
        <ecNumber evidence="3">2.7.13.3</ecNumber>
    </recommendedName>
</protein>
<dbReference type="GO" id="GO:0005886">
    <property type="term" value="C:plasma membrane"/>
    <property type="evidence" value="ECO:0007669"/>
    <property type="project" value="UniProtKB-SubCell"/>
</dbReference>
<dbReference type="GO" id="GO:0000155">
    <property type="term" value="F:phosphorelay sensor kinase activity"/>
    <property type="evidence" value="ECO:0007669"/>
    <property type="project" value="InterPro"/>
</dbReference>
<keyword evidence="5" id="KW-0597">Phosphoprotein</keyword>